<proteinExistence type="predicted"/>
<reference evidence="4 5" key="1">
    <citation type="journal article" date="2020" name="J. Phycol.">
        <title>Comparative genome analysis reveals Cyanidiococcus gen. nov., a new extremophilic red algal genus sister to Cyanidioschyzon (Cyanidioschyzonaceae, Rhodophyta).</title>
        <authorList>
            <person name="Liu S.-L."/>
            <person name="Chiang Y.-R."/>
            <person name="Yoon H.S."/>
            <person name="Fu H.-Y."/>
        </authorList>
    </citation>
    <scope>NUCLEOTIDE SEQUENCE [LARGE SCALE GENOMIC DNA]</scope>
    <source>
        <strain evidence="4 5">THAL066</strain>
    </source>
</reference>
<dbReference type="SUPFAM" id="SSF51695">
    <property type="entry name" value="PLC-like phosphodiesterases"/>
    <property type="match status" value="2"/>
</dbReference>
<dbReference type="PANTHER" id="PTHR22958:SF1">
    <property type="entry name" value="GLYCEROPHOSPHOCHOLINE PHOSPHODIESTERASE GPCPD1"/>
    <property type="match status" value="1"/>
</dbReference>
<dbReference type="Pfam" id="PF03009">
    <property type="entry name" value="GDPD"/>
    <property type="match status" value="2"/>
</dbReference>
<dbReference type="AlphaFoldDB" id="A0A7J7IPZ2"/>
<gene>
    <name evidence="4" type="ORF">F1559_004692</name>
</gene>
<dbReference type="InterPro" id="IPR017946">
    <property type="entry name" value="PLC-like_Pdiesterase_TIM-brl"/>
</dbReference>
<comment type="caution">
    <text evidence="4">The sequence shown here is derived from an EMBL/GenBank/DDBJ whole genome shotgun (WGS) entry which is preliminary data.</text>
</comment>
<accession>A0A7J7IPZ2</accession>
<feature type="region of interest" description="Disordered" evidence="2">
    <location>
        <begin position="179"/>
        <end position="233"/>
    </location>
</feature>
<dbReference type="Gene3D" id="3.20.20.190">
    <property type="entry name" value="Phosphatidylinositol (PI) phosphodiesterase"/>
    <property type="match status" value="2"/>
</dbReference>
<protein>
    <recommendedName>
        <fullName evidence="3">GP-PDE domain-containing protein</fullName>
    </recommendedName>
</protein>
<dbReference type="EMBL" id="VWRR01000003">
    <property type="protein sequence ID" value="KAF6004607.1"/>
    <property type="molecule type" value="Genomic_DNA"/>
</dbReference>
<organism evidence="4 5">
    <name type="scientific">Cyanidiococcus yangmingshanensis</name>
    <dbReference type="NCBI Taxonomy" id="2690220"/>
    <lineage>
        <taxon>Eukaryota</taxon>
        <taxon>Rhodophyta</taxon>
        <taxon>Bangiophyceae</taxon>
        <taxon>Cyanidiales</taxon>
        <taxon>Cyanidiaceae</taxon>
        <taxon>Cyanidiococcus</taxon>
    </lineage>
</organism>
<evidence type="ECO:0000256" key="1">
    <source>
        <dbReference type="ARBA" id="ARBA00022801"/>
    </source>
</evidence>
<dbReference type="InterPro" id="IPR030395">
    <property type="entry name" value="GP_PDE_dom"/>
</dbReference>
<keyword evidence="1" id="KW-0378">Hydrolase</keyword>
<sequence length="565" mass="62790">MIWICSWTCSGGRPSADPVGATEDEPGRFIGRAAILASEMSELKGLLRRPLVNSAHIVIGEFVCEYCVIKPYAGELPTKLSHLRFDLVGSAKDQRRVQLVGHRGAGSQKTRSRVQENTVLSFLTAIRKGAVDAIELDVQLTRDQVPVIYHDFFIRRSEDDVDESDDERFQVAGSAALRKQNQRTHLPISSDDSSSIHAATRSSELNVPLERPHGGVADAANEGCGGESQHSPENGRAIVDERGSGIVDQRAVKNPSRFLESGAQSLAQRFRNDDSGKSRKWREHGIPIYSMTYEQFKSACGSLPRSFSRSGGLCFTHSCRLKEQRLSDDFLDFTRAASSADNRGYLERHFSDTGVSNHDSNPVAMIRDNALPSLRRVLDRVPEEITLLIEIKYPMPEFMRETSLPYPERNQFIDRILEVIFQKSSLQRRIVFLSFDPDVCLMVRKKQTIYPVCFLNAAGRSLMSEHRDPRALSVVNGIAFAVWAGLDGMVLLCDLIFEEPGIVQVIHSAGLKVYCYGNCTADPDSCEQLIQWGVDGIIADRVGYIARALYPRFLTDGTANSTGST</sequence>
<keyword evidence="5" id="KW-1185">Reference proteome</keyword>
<evidence type="ECO:0000256" key="2">
    <source>
        <dbReference type="SAM" id="MobiDB-lite"/>
    </source>
</evidence>
<dbReference type="OrthoDB" id="1058301at2759"/>
<feature type="domain" description="GP-PDE" evidence="3">
    <location>
        <begin position="97"/>
        <end position="549"/>
    </location>
</feature>
<evidence type="ECO:0000313" key="4">
    <source>
        <dbReference type="EMBL" id="KAF6004607.1"/>
    </source>
</evidence>
<dbReference type="PANTHER" id="PTHR22958">
    <property type="entry name" value="GLYCEROPHOSPHORYL DIESTER PHOSPHODIESTERASE"/>
    <property type="match status" value="1"/>
</dbReference>
<dbReference type="InterPro" id="IPR051578">
    <property type="entry name" value="GDPD"/>
</dbReference>
<evidence type="ECO:0000259" key="3">
    <source>
        <dbReference type="PROSITE" id="PS51704"/>
    </source>
</evidence>
<dbReference type="GO" id="GO:0046475">
    <property type="term" value="P:glycerophospholipid catabolic process"/>
    <property type="evidence" value="ECO:0007669"/>
    <property type="project" value="TreeGrafter"/>
</dbReference>
<evidence type="ECO:0000313" key="5">
    <source>
        <dbReference type="Proteomes" id="UP000530660"/>
    </source>
</evidence>
<dbReference type="Proteomes" id="UP000530660">
    <property type="component" value="Unassembled WGS sequence"/>
</dbReference>
<name>A0A7J7IPZ2_9RHOD</name>
<dbReference type="GO" id="GO:0008081">
    <property type="term" value="F:phosphoric diester hydrolase activity"/>
    <property type="evidence" value="ECO:0007669"/>
    <property type="project" value="InterPro"/>
</dbReference>
<dbReference type="PROSITE" id="PS51704">
    <property type="entry name" value="GP_PDE"/>
    <property type="match status" value="1"/>
</dbReference>